<gene>
    <name evidence="11" type="ORF">SFRICE_005958</name>
</gene>
<dbReference type="GO" id="GO:0045087">
    <property type="term" value="P:innate immune response"/>
    <property type="evidence" value="ECO:0007669"/>
    <property type="project" value="UniProtKB-KW"/>
</dbReference>
<keyword evidence="6" id="KW-0732">Signal</keyword>
<evidence type="ECO:0000256" key="7">
    <source>
        <dbReference type="ARBA" id="ARBA00022859"/>
    </source>
</evidence>
<dbReference type="OrthoDB" id="6418377at2759"/>
<dbReference type="GO" id="GO:0016020">
    <property type="term" value="C:membrane"/>
    <property type="evidence" value="ECO:0007669"/>
    <property type="project" value="TreeGrafter"/>
</dbReference>
<evidence type="ECO:0000256" key="3">
    <source>
        <dbReference type="ARBA" id="ARBA00022525"/>
    </source>
</evidence>
<protein>
    <submittedName>
        <fullName evidence="11">SFRICE_005958</fullName>
    </submittedName>
</protein>
<evidence type="ECO:0000256" key="6">
    <source>
        <dbReference type="ARBA" id="ARBA00022729"/>
    </source>
</evidence>
<evidence type="ECO:0000256" key="9">
    <source>
        <dbReference type="ARBA" id="ARBA00023157"/>
    </source>
</evidence>
<dbReference type="FunFam" id="2.60.40.4060:FF:000003">
    <property type="entry name" value="Ferric chelate reductase 1"/>
    <property type="match status" value="1"/>
</dbReference>
<keyword evidence="9" id="KW-1015">Disulfide bond</keyword>
<comment type="subcellular location">
    <subcellularLocation>
        <location evidence="1">Secreted</location>
    </subcellularLocation>
</comment>
<proteinExistence type="inferred from homology"/>
<dbReference type="PROSITE" id="PS51019">
    <property type="entry name" value="REELIN"/>
    <property type="match status" value="1"/>
</dbReference>
<dbReference type="InterPro" id="IPR042307">
    <property type="entry name" value="Reeler_sf"/>
</dbReference>
<evidence type="ECO:0000256" key="5">
    <source>
        <dbReference type="ARBA" id="ARBA00022588"/>
    </source>
</evidence>
<keyword evidence="5" id="KW-0399">Innate immunity</keyword>
<evidence type="ECO:0000256" key="1">
    <source>
        <dbReference type="ARBA" id="ARBA00004613"/>
    </source>
</evidence>
<accession>A0A2H1WPL2</accession>
<dbReference type="GO" id="GO:0042742">
    <property type="term" value="P:defense response to bacterium"/>
    <property type="evidence" value="ECO:0007669"/>
    <property type="project" value="UniProtKB-KW"/>
</dbReference>
<keyword evidence="8" id="KW-0044">Antibiotic</keyword>
<dbReference type="InterPro" id="IPR002861">
    <property type="entry name" value="Reeler_dom"/>
</dbReference>
<keyword evidence="3" id="KW-0964">Secreted</keyword>
<dbReference type="CDD" id="cd08544">
    <property type="entry name" value="Reeler"/>
    <property type="match status" value="1"/>
</dbReference>
<dbReference type="EMBL" id="ODYU01010122">
    <property type="protein sequence ID" value="SOQ55009.1"/>
    <property type="molecule type" value="Genomic_DNA"/>
</dbReference>
<reference evidence="11" key="1">
    <citation type="submission" date="2016-07" db="EMBL/GenBank/DDBJ databases">
        <authorList>
            <person name="Bretaudeau A."/>
        </authorList>
    </citation>
    <scope>NUCLEOTIDE SEQUENCE</scope>
    <source>
        <strain evidence="11">Rice</strain>
        <tissue evidence="11">Whole body</tissue>
    </source>
</reference>
<sequence>MVSIGSPPITWEKWIVHGIFLGQARHNFPYRCNCYPVKMLASYAVLAVALVAAANAYSTGAPDSVCGDMVPKHPVPRQSTPPPYKITTSSQAVKAGTPVEITISGNGPANTIRGLLAQARVGDKPIGKFTLKPNDPFAQLLDCGEPGNAVTHKKHDEKFDKQTVAFTWTPPAGFNGEVKIRATIALNGAVFWVGVESAPIKVSS</sequence>
<evidence type="ECO:0000256" key="2">
    <source>
        <dbReference type="ARBA" id="ARBA00008501"/>
    </source>
</evidence>
<dbReference type="AlphaFoldDB" id="A0A2H1WPL2"/>
<name>A0A2H1WPL2_SPOFR</name>
<dbReference type="InterPro" id="IPR051237">
    <property type="entry name" value="Ferric-chelate_Red/DefProt"/>
</dbReference>
<feature type="domain" description="Reelin" evidence="10">
    <location>
        <begin position="43"/>
        <end position="204"/>
    </location>
</feature>
<dbReference type="PANTHER" id="PTHR45828">
    <property type="entry name" value="CYTOCHROME B561/FERRIC REDUCTASE TRANSMEMBRANE"/>
    <property type="match status" value="1"/>
</dbReference>
<evidence type="ECO:0000313" key="11">
    <source>
        <dbReference type="EMBL" id="SOQ55009.1"/>
    </source>
</evidence>
<dbReference type="PANTHER" id="PTHR45828:SF9">
    <property type="entry name" value="CELL WALL INTEGRITY AND STRESS RESPONSE COMPONENT 4-LIKE-RELATED"/>
    <property type="match status" value="1"/>
</dbReference>
<dbReference type="Gene3D" id="2.60.40.4060">
    <property type="entry name" value="Reeler domain"/>
    <property type="match status" value="1"/>
</dbReference>
<dbReference type="GO" id="GO:0005576">
    <property type="term" value="C:extracellular region"/>
    <property type="evidence" value="ECO:0007669"/>
    <property type="project" value="UniProtKB-SubCell"/>
</dbReference>
<keyword evidence="4" id="KW-0929">Antimicrobial</keyword>
<evidence type="ECO:0000256" key="4">
    <source>
        <dbReference type="ARBA" id="ARBA00022529"/>
    </source>
</evidence>
<evidence type="ECO:0000256" key="8">
    <source>
        <dbReference type="ARBA" id="ARBA00023022"/>
    </source>
</evidence>
<dbReference type="GO" id="GO:0042832">
    <property type="term" value="P:defense response to protozoan"/>
    <property type="evidence" value="ECO:0007669"/>
    <property type="project" value="UniProtKB-ARBA"/>
</dbReference>
<comment type="similarity">
    <text evidence="2">Belongs to the insect defense protein family.</text>
</comment>
<evidence type="ECO:0000259" key="10">
    <source>
        <dbReference type="PROSITE" id="PS51019"/>
    </source>
</evidence>
<keyword evidence="7" id="KW-0391">Immunity</keyword>
<organism evidence="11">
    <name type="scientific">Spodoptera frugiperda</name>
    <name type="common">Fall armyworm</name>
    <dbReference type="NCBI Taxonomy" id="7108"/>
    <lineage>
        <taxon>Eukaryota</taxon>
        <taxon>Metazoa</taxon>
        <taxon>Ecdysozoa</taxon>
        <taxon>Arthropoda</taxon>
        <taxon>Hexapoda</taxon>
        <taxon>Insecta</taxon>
        <taxon>Pterygota</taxon>
        <taxon>Neoptera</taxon>
        <taxon>Endopterygota</taxon>
        <taxon>Lepidoptera</taxon>
        <taxon>Glossata</taxon>
        <taxon>Ditrysia</taxon>
        <taxon>Noctuoidea</taxon>
        <taxon>Noctuidae</taxon>
        <taxon>Amphipyrinae</taxon>
        <taxon>Spodoptera</taxon>
    </lineage>
</organism>
<dbReference type="Pfam" id="PF02014">
    <property type="entry name" value="Reeler"/>
    <property type="match status" value="1"/>
</dbReference>